<dbReference type="GeneID" id="108563071"/>
<organism evidence="2 3">
    <name type="scientific">Nicrophorus vespilloides</name>
    <name type="common">Boreal carrion beetle</name>
    <dbReference type="NCBI Taxonomy" id="110193"/>
    <lineage>
        <taxon>Eukaryota</taxon>
        <taxon>Metazoa</taxon>
        <taxon>Ecdysozoa</taxon>
        <taxon>Arthropoda</taxon>
        <taxon>Hexapoda</taxon>
        <taxon>Insecta</taxon>
        <taxon>Pterygota</taxon>
        <taxon>Neoptera</taxon>
        <taxon>Endopterygota</taxon>
        <taxon>Coleoptera</taxon>
        <taxon>Polyphaga</taxon>
        <taxon>Staphyliniformia</taxon>
        <taxon>Silphidae</taxon>
        <taxon>Nicrophorinae</taxon>
        <taxon>Nicrophorus</taxon>
    </lineage>
</organism>
<dbReference type="PROSITE" id="PS50292">
    <property type="entry name" value="PEROXIDASE_3"/>
    <property type="match status" value="1"/>
</dbReference>
<dbReference type="InterPro" id="IPR037120">
    <property type="entry name" value="Haem_peroxidase_sf_animal"/>
</dbReference>
<name>A0ABM1MRC6_NICVS</name>
<dbReference type="RefSeq" id="XP_017777126.1">
    <property type="nucleotide sequence ID" value="XM_017921637.1"/>
</dbReference>
<dbReference type="SUPFAM" id="SSF48113">
    <property type="entry name" value="Heme-dependent peroxidases"/>
    <property type="match status" value="1"/>
</dbReference>
<evidence type="ECO:0000313" key="2">
    <source>
        <dbReference type="Proteomes" id="UP000695000"/>
    </source>
</evidence>
<dbReference type="Gene3D" id="1.10.640.10">
    <property type="entry name" value="Haem peroxidase domain superfamily, animal type"/>
    <property type="match status" value="1"/>
</dbReference>
<evidence type="ECO:0000256" key="1">
    <source>
        <dbReference type="SAM" id="SignalP"/>
    </source>
</evidence>
<evidence type="ECO:0000313" key="3">
    <source>
        <dbReference type="RefSeq" id="XP_017777126.1"/>
    </source>
</evidence>
<feature type="non-terminal residue" evidence="3">
    <location>
        <position position="261"/>
    </location>
</feature>
<sequence>MLLQHGCAFVLLLCACPLDGVRVRRKLADPINAFVDVSKSKHHAKPHMDVCDEGSLCVLPIQCPAHFYADSMKNCLALGGGRGMCCSTGQNHTERLVHRKGRLGGKYIDHIDPRLMGAVVKQGRVDMAELHMKEARLMSSGRAAFIPVGSASYGHFRNTRVFSMSDLSEVMNVANRALEIALATRAFKDKQGLTNQQLEWGMVREDLRPTPLGSACSPQLRCPPVMERYRRIDGSCNNIFNPSWGTPLSPYARLLPPSYHD</sequence>
<dbReference type="InterPro" id="IPR010255">
    <property type="entry name" value="Haem_peroxidase_sf"/>
</dbReference>
<gene>
    <name evidence="3" type="primary">LOC108563071</name>
</gene>
<dbReference type="InterPro" id="IPR019791">
    <property type="entry name" value="Haem_peroxidase_animal"/>
</dbReference>
<dbReference type="Pfam" id="PF03098">
    <property type="entry name" value="An_peroxidase"/>
    <property type="match status" value="1"/>
</dbReference>
<feature type="chain" id="PRO_5045236818" evidence="1">
    <location>
        <begin position="21"/>
        <end position="261"/>
    </location>
</feature>
<dbReference type="Proteomes" id="UP000695000">
    <property type="component" value="Unplaced"/>
</dbReference>
<keyword evidence="1" id="KW-0732">Signal</keyword>
<reference evidence="3" key="1">
    <citation type="submission" date="2025-08" db="UniProtKB">
        <authorList>
            <consortium name="RefSeq"/>
        </authorList>
    </citation>
    <scope>IDENTIFICATION</scope>
    <source>
        <tissue evidence="3">Whole Larva</tissue>
    </source>
</reference>
<protein>
    <submittedName>
        <fullName evidence="3">Chorion peroxidase-like</fullName>
    </submittedName>
</protein>
<feature type="signal peptide" evidence="1">
    <location>
        <begin position="1"/>
        <end position="20"/>
    </location>
</feature>
<keyword evidence="2" id="KW-1185">Reference proteome</keyword>
<accession>A0ABM1MRC6</accession>
<proteinExistence type="predicted"/>